<protein>
    <submittedName>
        <fullName evidence="4">RhoGEF domain containing protein</fullName>
    </submittedName>
</protein>
<dbReference type="RefSeq" id="XP_004340051.1">
    <property type="nucleotide sequence ID" value="XM_004340003.1"/>
</dbReference>
<dbReference type="OrthoDB" id="660555at2759"/>
<feature type="domain" description="PX" evidence="3">
    <location>
        <begin position="653"/>
        <end position="776"/>
    </location>
</feature>
<dbReference type="EMBL" id="KB007963">
    <property type="protein sequence ID" value="ELR18032.1"/>
    <property type="molecule type" value="Genomic_DNA"/>
</dbReference>
<feature type="region of interest" description="Disordered" evidence="1">
    <location>
        <begin position="184"/>
        <end position="227"/>
    </location>
</feature>
<keyword evidence="5" id="KW-1185">Reference proteome</keyword>
<evidence type="ECO:0000313" key="5">
    <source>
        <dbReference type="Proteomes" id="UP000011083"/>
    </source>
</evidence>
<dbReference type="InterPro" id="IPR000219">
    <property type="entry name" value="DH_dom"/>
</dbReference>
<name>L8GYK4_ACACF</name>
<sequence>MASTPSTSTSTSPSSLSTSDERPLSPGSEGRLRSATAADARPVSSLLRRPPPPRPARRESNADVPPINLLNRPVSLTSAPMPAIPTLNTAAGAGSSTTYPSWQSTSPRGERGQVSPRATMPPGAISAGGGGSALGPSSASAAELAPLQATPAVRAATVSASGPTSPRATIALLDRKRAPRHTVATADDLVISSPAPASGSQISGPGLAGSRIGDTPFSPGQQKKEDPLMMRRRAAEEILTTEVAYVEQLSMLINAYKKPIDAAKVIDRMSLKGIFVNVEVLESLHRTFLSDLQQQMEQWSPENESPGLSSVILSLVPYLKLYIEYITDFDRSLKLVESLHNENEPYHQLIQTLGAGGFVGRLGLDSLRVVPIQRIPRYVLLLKALIKYTPEDHPDYKNLEEALHKMSELATFINTKKSEAESRNRLIELSANLVGKRLEGLEDVEEEAVGGKEPKEHKWRKKYNKYKQCDVCREMGYCTKCKVKECKFYLGIGGVHADCQQNVPHNCGQRRTEKTFIKHSRHLIKEEKELQHKMTSLKHPDSKAPLHKDPIVLLLNDGLAVLYPTEIAKYEFLALIKWVGPSGKPILNENVTETAFSLTDPRYNELHTFVAATKEYKEQFLNEMKQQMSNWHVAQSREREKGGGATSMDQFRGVTFQILFTVPVASTKEKEFTAYVVDMKTQKGTITIMKRYRQFLDLHHRLQNHYKASVIPKFPKKRYLGNNTSHKFIQKRCQKIGQYLNEMMQLPGILDIEERHTDGNDDEDEVEENAEETASE</sequence>
<dbReference type="Pfam" id="PF00787">
    <property type="entry name" value="PX"/>
    <property type="match status" value="1"/>
</dbReference>
<feature type="compositionally biased region" description="Acidic residues" evidence="1">
    <location>
        <begin position="760"/>
        <end position="776"/>
    </location>
</feature>
<evidence type="ECO:0000313" key="4">
    <source>
        <dbReference type="EMBL" id="ELR18032.1"/>
    </source>
</evidence>
<accession>L8GYK4</accession>
<feature type="compositionally biased region" description="Low complexity" evidence="1">
    <location>
        <begin position="1"/>
        <end position="18"/>
    </location>
</feature>
<dbReference type="Proteomes" id="UP000011083">
    <property type="component" value="Unassembled WGS sequence"/>
</dbReference>
<dbReference type="InterPro" id="IPR036871">
    <property type="entry name" value="PX_dom_sf"/>
</dbReference>
<evidence type="ECO:0000256" key="1">
    <source>
        <dbReference type="SAM" id="MobiDB-lite"/>
    </source>
</evidence>
<evidence type="ECO:0000259" key="3">
    <source>
        <dbReference type="PROSITE" id="PS50195"/>
    </source>
</evidence>
<dbReference type="PANTHER" id="PTHR12673">
    <property type="entry name" value="FACIOGENITAL DYSPLASIA PROTEIN"/>
    <property type="match status" value="1"/>
</dbReference>
<feature type="compositionally biased region" description="Polar residues" evidence="1">
    <location>
        <begin position="86"/>
        <end position="107"/>
    </location>
</feature>
<dbReference type="InterPro" id="IPR001683">
    <property type="entry name" value="PX_dom"/>
</dbReference>
<dbReference type="Pfam" id="PF00621">
    <property type="entry name" value="RhoGEF"/>
    <property type="match status" value="1"/>
</dbReference>
<evidence type="ECO:0000259" key="2">
    <source>
        <dbReference type="PROSITE" id="PS50010"/>
    </source>
</evidence>
<dbReference type="AlphaFoldDB" id="L8GYK4"/>
<dbReference type="Gene3D" id="3.30.1520.10">
    <property type="entry name" value="Phox-like domain"/>
    <property type="match status" value="1"/>
</dbReference>
<dbReference type="SMART" id="SM00312">
    <property type="entry name" value="PX"/>
    <property type="match status" value="1"/>
</dbReference>
<dbReference type="SUPFAM" id="SSF64268">
    <property type="entry name" value="PX domain"/>
    <property type="match status" value="1"/>
</dbReference>
<dbReference type="GO" id="GO:0005085">
    <property type="term" value="F:guanyl-nucleotide exchange factor activity"/>
    <property type="evidence" value="ECO:0007669"/>
    <property type="project" value="InterPro"/>
</dbReference>
<dbReference type="PROSITE" id="PS50195">
    <property type="entry name" value="PX"/>
    <property type="match status" value="1"/>
</dbReference>
<proteinExistence type="predicted"/>
<organism evidence="4 5">
    <name type="scientific">Acanthamoeba castellanii (strain ATCC 30010 / Neff)</name>
    <dbReference type="NCBI Taxonomy" id="1257118"/>
    <lineage>
        <taxon>Eukaryota</taxon>
        <taxon>Amoebozoa</taxon>
        <taxon>Discosea</taxon>
        <taxon>Longamoebia</taxon>
        <taxon>Centramoebida</taxon>
        <taxon>Acanthamoebidae</taxon>
        <taxon>Acanthamoeba</taxon>
    </lineage>
</organism>
<feature type="region of interest" description="Disordered" evidence="1">
    <location>
        <begin position="755"/>
        <end position="776"/>
    </location>
</feature>
<dbReference type="GeneID" id="14918782"/>
<reference evidence="4 5" key="1">
    <citation type="journal article" date="2013" name="Genome Biol.">
        <title>Genome of Acanthamoeba castellanii highlights extensive lateral gene transfer and early evolution of tyrosine kinase signaling.</title>
        <authorList>
            <person name="Clarke M."/>
            <person name="Lohan A.J."/>
            <person name="Liu B."/>
            <person name="Lagkouvardos I."/>
            <person name="Roy S."/>
            <person name="Zafar N."/>
            <person name="Bertelli C."/>
            <person name="Schilde C."/>
            <person name="Kianianmomeni A."/>
            <person name="Burglin T.R."/>
            <person name="Frech C."/>
            <person name="Turcotte B."/>
            <person name="Kopec K.O."/>
            <person name="Synnott J.M."/>
            <person name="Choo C."/>
            <person name="Paponov I."/>
            <person name="Finkler A."/>
            <person name="Soon Heng Tan C."/>
            <person name="Hutchins A.P."/>
            <person name="Weinmeier T."/>
            <person name="Rattei T."/>
            <person name="Chu J.S."/>
            <person name="Gimenez G."/>
            <person name="Irimia M."/>
            <person name="Rigden D.J."/>
            <person name="Fitzpatrick D.A."/>
            <person name="Lorenzo-Morales J."/>
            <person name="Bateman A."/>
            <person name="Chiu C.H."/>
            <person name="Tang P."/>
            <person name="Hegemann P."/>
            <person name="Fromm H."/>
            <person name="Raoult D."/>
            <person name="Greub G."/>
            <person name="Miranda-Saavedra D."/>
            <person name="Chen N."/>
            <person name="Nash P."/>
            <person name="Ginger M.L."/>
            <person name="Horn M."/>
            <person name="Schaap P."/>
            <person name="Caler L."/>
            <person name="Loftus B."/>
        </authorList>
    </citation>
    <scope>NUCLEOTIDE SEQUENCE [LARGE SCALE GENOMIC DNA]</scope>
    <source>
        <strain evidence="4 5">Neff</strain>
    </source>
</reference>
<dbReference type="GO" id="GO:0005737">
    <property type="term" value="C:cytoplasm"/>
    <property type="evidence" value="ECO:0007669"/>
    <property type="project" value="TreeGrafter"/>
</dbReference>
<dbReference type="SUPFAM" id="SSF48065">
    <property type="entry name" value="DBL homology domain (DH-domain)"/>
    <property type="match status" value="1"/>
</dbReference>
<dbReference type="CDD" id="cd00160">
    <property type="entry name" value="RhoGEF"/>
    <property type="match status" value="1"/>
</dbReference>
<dbReference type="SMART" id="SM00325">
    <property type="entry name" value="RhoGEF"/>
    <property type="match status" value="1"/>
</dbReference>
<dbReference type="VEuPathDB" id="AmoebaDB:ACA1_102480"/>
<dbReference type="InterPro" id="IPR035899">
    <property type="entry name" value="DBL_dom_sf"/>
</dbReference>
<dbReference type="InterPro" id="IPR051092">
    <property type="entry name" value="FYVE_RhoGEF_PH"/>
</dbReference>
<feature type="region of interest" description="Disordered" evidence="1">
    <location>
        <begin position="1"/>
        <end position="139"/>
    </location>
</feature>
<gene>
    <name evidence="4" type="ORF">ACA1_102480</name>
</gene>
<dbReference type="KEGG" id="acan:ACA1_102480"/>
<dbReference type="PROSITE" id="PS50010">
    <property type="entry name" value="DH_2"/>
    <property type="match status" value="1"/>
</dbReference>
<dbReference type="Gene3D" id="1.20.900.10">
    <property type="entry name" value="Dbl homology (DH) domain"/>
    <property type="match status" value="1"/>
</dbReference>
<dbReference type="CDD" id="cd06093">
    <property type="entry name" value="PX_domain"/>
    <property type="match status" value="1"/>
</dbReference>
<dbReference type="GO" id="GO:0035091">
    <property type="term" value="F:phosphatidylinositol binding"/>
    <property type="evidence" value="ECO:0007669"/>
    <property type="project" value="InterPro"/>
</dbReference>
<dbReference type="PANTHER" id="PTHR12673:SF159">
    <property type="entry name" value="LD03170P"/>
    <property type="match status" value="1"/>
</dbReference>
<feature type="domain" description="DH" evidence="2">
    <location>
        <begin position="230"/>
        <end position="416"/>
    </location>
</feature>